<dbReference type="AlphaFoldDB" id="I0V8S5"/>
<proteinExistence type="predicted"/>
<gene>
    <name evidence="1" type="ORF">SacxiDRAFT_4347</name>
</gene>
<dbReference type="EMBL" id="JH636049">
    <property type="protein sequence ID" value="EID56528.1"/>
    <property type="molecule type" value="Genomic_DNA"/>
</dbReference>
<organism evidence="1 2">
    <name type="scientific">Saccharomonospora xinjiangensis XJ-54</name>
    <dbReference type="NCBI Taxonomy" id="882086"/>
    <lineage>
        <taxon>Bacteria</taxon>
        <taxon>Bacillati</taxon>
        <taxon>Actinomycetota</taxon>
        <taxon>Actinomycetes</taxon>
        <taxon>Pseudonocardiales</taxon>
        <taxon>Pseudonocardiaceae</taxon>
        <taxon>Saccharomonospora</taxon>
    </lineage>
</organism>
<evidence type="ECO:0000313" key="2">
    <source>
        <dbReference type="Proteomes" id="UP000004691"/>
    </source>
</evidence>
<dbReference type="RefSeq" id="WP_006240761.1">
    <property type="nucleotide sequence ID" value="NZ_JH636049.1"/>
</dbReference>
<evidence type="ECO:0000313" key="1">
    <source>
        <dbReference type="EMBL" id="EID56528.1"/>
    </source>
</evidence>
<dbReference type="OrthoDB" id="5504890at2"/>
<dbReference type="HOGENOM" id="CLU_127596_1_0_11"/>
<name>I0V8S5_9PSEU</name>
<keyword evidence="2" id="KW-1185">Reference proteome</keyword>
<dbReference type="Proteomes" id="UP000004691">
    <property type="component" value="Unassembled WGS sequence"/>
</dbReference>
<dbReference type="STRING" id="882086.SacxiDRAFT_4347"/>
<reference evidence="1 2" key="1">
    <citation type="submission" date="2012-01" db="EMBL/GenBank/DDBJ databases">
        <title>Improved High-Quality Draft sequence of Saccharomonospora xinjiangensis XJ-54.</title>
        <authorList>
            <consortium name="US DOE Joint Genome Institute"/>
            <person name="Lucas S."/>
            <person name="Han J."/>
            <person name="Lapidus A."/>
            <person name="Cheng J.-F."/>
            <person name="Goodwin L."/>
            <person name="Pitluck S."/>
            <person name="Peters L."/>
            <person name="Mikhailova N."/>
            <person name="Teshima H."/>
            <person name="Detter J.C."/>
            <person name="Han C."/>
            <person name="Tapia R."/>
            <person name="Land M."/>
            <person name="Hauser L."/>
            <person name="Kyrpides N."/>
            <person name="Ivanova N."/>
            <person name="Pagani I."/>
            <person name="Brambilla E.-M."/>
            <person name="Klenk H.-P."/>
            <person name="Woyke T."/>
        </authorList>
    </citation>
    <scope>NUCLEOTIDE SEQUENCE [LARGE SCALE GENOMIC DNA]</scope>
    <source>
        <strain evidence="1 2">XJ-54</strain>
    </source>
</reference>
<sequence length="164" mass="17948">MLGTGTVDLVLATYLNDHHAITVGGVELARRLASQQRTSAHATELTALSDELAEDLRTLRRIMADLEVPVRAYKATAAWAAEKLGRVKFNGKLVASSPSSPVLELEALAMQATAKEGLWRSLRVRAQRDGRLDLTELDDLLTRAESQRATAARLHQRFAEAAFS</sequence>
<accession>I0V8S5</accession>
<dbReference type="eggNOG" id="COG1546">
    <property type="taxonomic scope" value="Bacteria"/>
</dbReference>
<protein>
    <submittedName>
        <fullName evidence="1">Uncharacterized protein</fullName>
    </submittedName>
</protein>